<accession>A0ABW1ZE49</accession>
<dbReference type="EMBL" id="JBHSWI010000001">
    <property type="protein sequence ID" value="MFC6647268.1"/>
    <property type="molecule type" value="Genomic_DNA"/>
</dbReference>
<dbReference type="RefSeq" id="WP_263370826.1">
    <property type="nucleotide sequence ID" value="NZ_JAGSYD010000002.1"/>
</dbReference>
<comment type="caution">
    <text evidence="2">The sequence shown here is derived from an EMBL/GenBank/DDBJ whole genome shotgun (WGS) entry which is preliminary data.</text>
</comment>
<name>A0ABW1ZE49_9BACT</name>
<feature type="region of interest" description="Disordered" evidence="1">
    <location>
        <begin position="140"/>
        <end position="161"/>
    </location>
</feature>
<reference evidence="3" key="1">
    <citation type="journal article" date="2019" name="Int. J. Syst. Evol. Microbiol.">
        <title>The Global Catalogue of Microorganisms (GCM) 10K type strain sequencing project: providing services to taxonomists for standard genome sequencing and annotation.</title>
        <authorList>
            <consortium name="The Broad Institute Genomics Platform"/>
            <consortium name="The Broad Institute Genome Sequencing Center for Infectious Disease"/>
            <person name="Wu L."/>
            <person name="Ma J."/>
        </authorList>
    </citation>
    <scope>NUCLEOTIDE SEQUENCE [LARGE SCALE GENOMIC DNA]</scope>
    <source>
        <strain evidence="3">CGMCC 1.16026</strain>
    </source>
</reference>
<gene>
    <name evidence="2" type="ORF">ACFQBQ_17160</name>
</gene>
<sequence>MATEHVTPRRTQAQPYPKPALYEAIANVNRDLGLLIADFDRLREFRFKRQDIDAFIAKTEHLRSRVNGELLEHQLARELKDEHHFWLLDKKFEDRYEDPNDVLIGAKRRLEEMASEERHALQEANRIRERRKREEQEIQEIIGTSAASESAVSDVSMDLDS</sequence>
<evidence type="ECO:0000313" key="2">
    <source>
        <dbReference type="EMBL" id="MFC6647268.1"/>
    </source>
</evidence>
<protein>
    <submittedName>
        <fullName evidence="2">Uncharacterized protein</fullName>
    </submittedName>
</protein>
<dbReference type="Proteomes" id="UP001596391">
    <property type="component" value="Unassembled WGS sequence"/>
</dbReference>
<proteinExistence type="predicted"/>
<evidence type="ECO:0000256" key="1">
    <source>
        <dbReference type="SAM" id="MobiDB-lite"/>
    </source>
</evidence>
<keyword evidence="3" id="KW-1185">Reference proteome</keyword>
<evidence type="ECO:0000313" key="3">
    <source>
        <dbReference type="Proteomes" id="UP001596391"/>
    </source>
</evidence>
<organism evidence="2 3">
    <name type="scientific">Granulicella cerasi</name>
    <dbReference type="NCBI Taxonomy" id="741063"/>
    <lineage>
        <taxon>Bacteria</taxon>
        <taxon>Pseudomonadati</taxon>
        <taxon>Acidobacteriota</taxon>
        <taxon>Terriglobia</taxon>
        <taxon>Terriglobales</taxon>
        <taxon>Acidobacteriaceae</taxon>
        <taxon>Granulicella</taxon>
    </lineage>
</organism>